<feature type="chain" id="PRO_5046990813" evidence="1">
    <location>
        <begin position="28"/>
        <end position="231"/>
    </location>
</feature>
<proteinExistence type="predicted"/>
<evidence type="ECO:0000256" key="1">
    <source>
        <dbReference type="SAM" id="SignalP"/>
    </source>
</evidence>
<reference evidence="3" key="1">
    <citation type="journal article" date="2019" name="Int. J. Syst. Evol. Microbiol.">
        <title>The Global Catalogue of Microorganisms (GCM) 10K type strain sequencing project: providing services to taxonomists for standard genome sequencing and annotation.</title>
        <authorList>
            <consortium name="The Broad Institute Genomics Platform"/>
            <consortium name="The Broad Institute Genome Sequencing Center for Infectious Disease"/>
            <person name="Wu L."/>
            <person name="Ma J."/>
        </authorList>
    </citation>
    <scope>NUCLEOTIDE SEQUENCE [LARGE SCALE GENOMIC DNA]</scope>
    <source>
        <strain evidence="3">CCUG 53519</strain>
    </source>
</reference>
<feature type="signal peptide" evidence="1">
    <location>
        <begin position="1"/>
        <end position="27"/>
    </location>
</feature>
<dbReference type="Proteomes" id="UP001597169">
    <property type="component" value="Unassembled WGS sequence"/>
</dbReference>
<protein>
    <submittedName>
        <fullName evidence="2">Uncharacterized protein</fullName>
    </submittedName>
</protein>
<dbReference type="EMBL" id="JBHTKX010000001">
    <property type="protein sequence ID" value="MFD1129321.1"/>
    <property type="molecule type" value="Genomic_DNA"/>
</dbReference>
<name>A0ABW3Q982_9BACL</name>
<dbReference type="RefSeq" id="WP_251582259.1">
    <property type="nucleotide sequence ID" value="NZ_JBHTKX010000001.1"/>
</dbReference>
<sequence length="231" mass="25699">MNKYISRIASAALLISIMMGYGEQAGAQETKTPDPVFTEFEVDANCGQGHRLYFMDETAKILNMDLKELASQMEQGKTIASIARSKGMTDKQLEKKLIPAIDKRVDAAVKEGCLTKEQGASMKSNIHARLTKVINTPLSELRKRHAHHGKGHSRLNREEIAKFLGLTPDQLNQELRKGKSLAEIAKSKGVSEKQLVDKLKEELTPDLEKFIHQKIKIDGAPGKEALKHDQS</sequence>
<evidence type="ECO:0000313" key="3">
    <source>
        <dbReference type="Proteomes" id="UP001597169"/>
    </source>
</evidence>
<keyword evidence="3" id="KW-1185">Reference proteome</keyword>
<organism evidence="2 3">
    <name type="scientific">Paenibacillus provencensis</name>
    <dbReference type="NCBI Taxonomy" id="441151"/>
    <lineage>
        <taxon>Bacteria</taxon>
        <taxon>Bacillati</taxon>
        <taxon>Bacillota</taxon>
        <taxon>Bacilli</taxon>
        <taxon>Bacillales</taxon>
        <taxon>Paenibacillaceae</taxon>
        <taxon>Paenibacillus</taxon>
    </lineage>
</organism>
<evidence type="ECO:0000313" key="2">
    <source>
        <dbReference type="EMBL" id="MFD1129321.1"/>
    </source>
</evidence>
<accession>A0ABW3Q982</accession>
<keyword evidence="1" id="KW-0732">Signal</keyword>
<comment type="caution">
    <text evidence="2">The sequence shown here is derived from an EMBL/GenBank/DDBJ whole genome shotgun (WGS) entry which is preliminary data.</text>
</comment>
<gene>
    <name evidence="2" type="ORF">ACFQ3J_14190</name>
</gene>